<protein>
    <submittedName>
        <fullName evidence="2">Uncharacterized protein</fullName>
    </submittedName>
</protein>
<dbReference type="Proteomes" id="UP000281553">
    <property type="component" value="Unassembled WGS sequence"/>
</dbReference>
<keyword evidence="3" id="KW-1185">Reference proteome</keyword>
<accession>A0A3P6PCD1</accession>
<evidence type="ECO:0000313" key="3">
    <source>
        <dbReference type="Proteomes" id="UP000281553"/>
    </source>
</evidence>
<reference evidence="2 3" key="1">
    <citation type="submission" date="2018-11" db="EMBL/GenBank/DDBJ databases">
        <authorList>
            <consortium name="Pathogen Informatics"/>
        </authorList>
    </citation>
    <scope>NUCLEOTIDE SEQUENCE [LARGE SCALE GENOMIC DNA]</scope>
</reference>
<gene>
    <name evidence="2" type="ORF">DILT_LOCUS565</name>
</gene>
<evidence type="ECO:0000313" key="2">
    <source>
        <dbReference type="EMBL" id="VDK34232.1"/>
    </source>
</evidence>
<sequence length="94" mass="9876">MTQPFQIASATSKVRIRRETGSGSASISARAPATGTIRVAVSDLLVGAPADSTKALTYTVGKLEHFTEYLFLVSACHEPHDELGNPVFPVSGST</sequence>
<organism evidence="2 3">
    <name type="scientific">Dibothriocephalus latus</name>
    <name type="common">Fish tapeworm</name>
    <name type="synonym">Diphyllobothrium latum</name>
    <dbReference type="NCBI Taxonomy" id="60516"/>
    <lineage>
        <taxon>Eukaryota</taxon>
        <taxon>Metazoa</taxon>
        <taxon>Spiralia</taxon>
        <taxon>Lophotrochozoa</taxon>
        <taxon>Platyhelminthes</taxon>
        <taxon>Cestoda</taxon>
        <taxon>Eucestoda</taxon>
        <taxon>Diphyllobothriidea</taxon>
        <taxon>Diphyllobothriidae</taxon>
        <taxon>Dibothriocephalus</taxon>
    </lineage>
</organism>
<feature type="region of interest" description="Disordered" evidence="1">
    <location>
        <begin position="1"/>
        <end position="28"/>
    </location>
</feature>
<name>A0A3P6PCD1_DIBLA</name>
<proteinExistence type="predicted"/>
<dbReference type="AlphaFoldDB" id="A0A3P6PCD1"/>
<dbReference type="EMBL" id="UYRU01002473">
    <property type="protein sequence ID" value="VDK34232.1"/>
    <property type="molecule type" value="Genomic_DNA"/>
</dbReference>
<feature type="compositionally biased region" description="Polar residues" evidence="1">
    <location>
        <begin position="1"/>
        <end position="12"/>
    </location>
</feature>
<evidence type="ECO:0000256" key="1">
    <source>
        <dbReference type="SAM" id="MobiDB-lite"/>
    </source>
</evidence>